<evidence type="ECO:0000313" key="4">
    <source>
        <dbReference type="Proteomes" id="UP000187209"/>
    </source>
</evidence>
<keyword evidence="1" id="KW-0175">Coiled coil</keyword>
<evidence type="ECO:0000313" key="3">
    <source>
        <dbReference type="EMBL" id="OMJ69062.1"/>
    </source>
</evidence>
<keyword evidence="4" id="KW-1185">Reference proteome</keyword>
<evidence type="ECO:0000256" key="1">
    <source>
        <dbReference type="SAM" id="Coils"/>
    </source>
</evidence>
<organism evidence="3 4">
    <name type="scientific">Stentor coeruleus</name>
    <dbReference type="NCBI Taxonomy" id="5963"/>
    <lineage>
        <taxon>Eukaryota</taxon>
        <taxon>Sar</taxon>
        <taxon>Alveolata</taxon>
        <taxon>Ciliophora</taxon>
        <taxon>Postciliodesmatophora</taxon>
        <taxon>Heterotrichea</taxon>
        <taxon>Heterotrichida</taxon>
        <taxon>Stentoridae</taxon>
        <taxon>Stentor</taxon>
    </lineage>
</organism>
<keyword evidence="2" id="KW-0732">Signal</keyword>
<accession>A0A1R2AX53</accession>
<reference evidence="3 4" key="1">
    <citation type="submission" date="2016-11" db="EMBL/GenBank/DDBJ databases">
        <title>The macronuclear genome of Stentor coeruleus: a giant cell with tiny introns.</title>
        <authorList>
            <person name="Slabodnick M."/>
            <person name="Ruby J.G."/>
            <person name="Reiff S.B."/>
            <person name="Swart E.C."/>
            <person name="Gosai S."/>
            <person name="Prabakaran S."/>
            <person name="Witkowska E."/>
            <person name="Larue G.E."/>
            <person name="Fisher S."/>
            <person name="Freeman R.M."/>
            <person name="Gunawardena J."/>
            <person name="Chu W."/>
            <person name="Stover N.A."/>
            <person name="Gregory B.D."/>
            <person name="Nowacki M."/>
            <person name="Derisi J."/>
            <person name="Roy S.W."/>
            <person name="Marshall W.F."/>
            <person name="Sood P."/>
        </authorList>
    </citation>
    <scope>NUCLEOTIDE SEQUENCE [LARGE SCALE GENOMIC DNA]</scope>
    <source>
        <strain evidence="3">WM001</strain>
    </source>
</reference>
<protein>
    <submittedName>
        <fullName evidence="3">Uncharacterized protein</fullName>
    </submittedName>
</protein>
<feature type="chain" id="PRO_5012345101" evidence="2">
    <location>
        <begin position="18"/>
        <end position="168"/>
    </location>
</feature>
<feature type="signal peptide" evidence="2">
    <location>
        <begin position="1"/>
        <end position="17"/>
    </location>
</feature>
<dbReference type="Proteomes" id="UP000187209">
    <property type="component" value="Unassembled WGS sequence"/>
</dbReference>
<gene>
    <name evidence="3" type="ORF">SteCoe_33315</name>
</gene>
<evidence type="ECO:0000256" key="2">
    <source>
        <dbReference type="SAM" id="SignalP"/>
    </source>
</evidence>
<comment type="caution">
    <text evidence="3">The sequence shown here is derived from an EMBL/GenBank/DDBJ whole genome shotgun (WGS) entry which is preliminary data.</text>
</comment>
<dbReference type="AlphaFoldDB" id="A0A1R2AX53"/>
<proteinExistence type="predicted"/>
<name>A0A1R2AX53_9CILI</name>
<feature type="coiled-coil region" evidence="1">
    <location>
        <begin position="98"/>
        <end position="157"/>
    </location>
</feature>
<dbReference type="EMBL" id="MPUH01001245">
    <property type="protein sequence ID" value="OMJ69062.1"/>
    <property type="molecule type" value="Genomic_DNA"/>
</dbReference>
<sequence>MLTFLLTIALTSANLRGNFEDLDLGDMLTQSFFIQTTSKDLNSDIKSLISQLLSEEKTYISDFTNQCEEFIEKYAKEGVMLQEIIGENEKQLEMLDNTEDLQGKLDEINEKISQFTEKITEIDQNNIEEQVNKSQQLDENQQKLHEIQNAIDYLEKLVGADSDHFLRS</sequence>